<dbReference type="SUPFAM" id="SSF143011">
    <property type="entry name" value="RelE-like"/>
    <property type="match status" value="1"/>
</dbReference>
<evidence type="ECO:0008006" key="3">
    <source>
        <dbReference type="Google" id="ProtNLM"/>
    </source>
</evidence>
<dbReference type="AlphaFoldDB" id="A0A2H0WZ65"/>
<protein>
    <recommendedName>
        <fullName evidence="3">Type II toxin-antitoxin system mRNA interferase toxin, RelE/StbE family</fullName>
    </recommendedName>
</protein>
<reference evidence="2" key="1">
    <citation type="submission" date="2017-09" db="EMBL/GenBank/DDBJ databases">
        <title>Depth-based differentiation of microbial function through sediment-hosted aquifers and enrichment of novel symbionts in the deep terrestrial subsurface.</title>
        <authorList>
            <person name="Probst A.J."/>
            <person name="Ladd B."/>
            <person name="Jarett J.K."/>
            <person name="Geller-Mcgrath D.E."/>
            <person name="Sieber C.M.K."/>
            <person name="Emerson J.B."/>
            <person name="Anantharaman K."/>
            <person name="Thomas B.C."/>
            <person name="Malmstrom R."/>
            <person name="Stieglmeier M."/>
            <person name="Klingl A."/>
            <person name="Woyke T."/>
            <person name="Ryan C.M."/>
            <person name="Banfield J.F."/>
        </authorList>
    </citation>
    <scope>NUCLEOTIDE SEQUENCE [LARGE SCALE GENOMIC DNA]</scope>
</reference>
<evidence type="ECO:0000313" key="2">
    <source>
        <dbReference type="Proteomes" id="UP000229574"/>
    </source>
</evidence>
<dbReference type="EMBL" id="PEYY01000086">
    <property type="protein sequence ID" value="PIS17907.1"/>
    <property type="molecule type" value="Genomic_DNA"/>
</dbReference>
<sequence length="84" mass="9984">MFTILPIDPEVIDQAKKHNLSKKFQKCCDLIVTNIVHPSLNVELMKPKQLEIYNFRIDRKYRALFLYQDNKQAIEIVAITVHYH</sequence>
<accession>A0A2H0WZ65</accession>
<organism evidence="1 2">
    <name type="scientific">Candidatus Collierbacteria bacterium CG09_land_8_20_14_0_10_46_12</name>
    <dbReference type="NCBI Taxonomy" id="1974533"/>
    <lineage>
        <taxon>Bacteria</taxon>
        <taxon>Candidatus Collieribacteriota</taxon>
    </lineage>
</organism>
<gene>
    <name evidence="1" type="ORF">COT54_02170</name>
</gene>
<name>A0A2H0WZ65_9BACT</name>
<dbReference type="InterPro" id="IPR035093">
    <property type="entry name" value="RelE/ParE_toxin_dom_sf"/>
</dbReference>
<dbReference type="Proteomes" id="UP000229574">
    <property type="component" value="Unassembled WGS sequence"/>
</dbReference>
<comment type="caution">
    <text evidence="1">The sequence shown here is derived from an EMBL/GenBank/DDBJ whole genome shotgun (WGS) entry which is preliminary data.</text>
</comment>
<evidence type="ECO:0000313" key="1">
    <source>
        <dbReference type="EMBL" id="PIS17907.1"/>
    </source>
</evidence>
<proteinExistence type="predicted"/>